<dbReference type="CDD" id="cd06587">
    <property type="entry name" value="VOC"/>
    <property type="match status" value="1"/>
</dbReference>
<evidence type="ECO:0000313" key="2">
    <source>
        <dbReference type="EMBL" id="AVM00809.1"/>
    </source>
</evidence>
<feature type="domain" description="VOC" evidence="1">
    <location>
        <begin position="109"/>
        <end position="224"/>
    </location>
</feature>
<sequence length="227" mass="23428">MRTDPLSLSDVLVTVPSGRGAEAGAAYTALLGDPVSEVRWPAANGSLVLGGDEAWAAFEAADLAAAAQLAARRGVSFDEASGPDGARRATRVPAIGLTASAGSVAGRPALDHVVFTAPSVDAAVALFAGRLGLDLRLERAFGGLTQMFFRTRSVIVEVLAGGEAAPEFALWGLAWRCADLDAEHARLTGLGLTLSEVRAGRKPGTRVTTVREPSLGTPTILIEQTAR</sequence>
<evidence type="ECO:0000259" key="1">
    <source>
        <dbReference type="PROSITE" id="PS51819"/>
    </source>
</evidence>
<dbReference type="KEGG" id="git:C6V83_11595"/>
<dbReference type="SUPFAM" id="SSF54593">
    <property type="entry name" value="Glyoxalase/Bleomycin resistance protein/Dihydroxybiphenyl dioxygenase"/>
    <property type="match status" value="1"/>
</dbReference>
<dbReference type="EMBL" id="CP027433">
    <property type="protein sequence ID" value="AVM00809.1"/>
    <property type="molecule type" value="Genomic_DNA"/>
</dbReference>
<gene>
    <name evidence="2" type="ORF">C6V83_11595</name>
</gene>
<organism evidence="2 3">
    <name type="scientific">Gordonia iterans</name>
    <dbReference type="NCBI Taxonomy" id="1004901"/>
    <lineage>
        <taxon>Bacteria</taxon>
        <taxon>Bacillati</taxon>
        <taxon>Actinomycetota</taxon>
        <taxon>Actinomycetes</taxon>
        <taxon>Mycobacteriales</taxon>
        <taxon>Gordoniaceae</taxon>
        <taxon>Gordonia</taxon>
    </lineage>
</organism>
<dbReference type="Gene3D" id="3.10.180.10">
    <property type="entry name" value="2,3-Dihydroxybiphenyl 1,2-Dioxygenase, domain 1"/>
    <property type="match status" value="1"/>
</dbReference>
<dbReference type="AlphaFoldDB" id="A0A2S0KGK2"/>
<evidence type="ECO:0000313" key="3">
    <source>
        <dbReference type="Proteomes" id="UP000239814"/>
    </source>
</evidence>
<accession>A0A2S0KGK2</accession>
<proteinExistence type="predicted"/>
<dbReference type="PROSITE" id="PS51819">
    <property type="entry name" value="VOC"/>
    <property type="match status" value="1"/>
</dbReference>
<dbReference type="Proteomes" id="UP000239814">
    <property type="component" value="Chromosome"/>
</dbReference>
<name>A0A2S0KGK2_9ACTN</name>
<dbReference type="Pfam" id="PF13669">
    <property type="entry name" value="Glyoxalase_4"/>
    <property type="match status" value="1"/>
</dbReference>
<dbReference type="InterPro" id="IPR029068">
    <property type="entry name" value="Glyas_Bleomycin-R_OHBP_Dase"/>
</dbReference>
<protein>
    <recommendedName>
        <fullName evidence="1">VOC domain-containing protein</fullName>
    </recommendedName>
</protein>
<dbReference type="InterPro" id="IPR037523">
    <property type="entry name" value="VOC_core"/>
</dbReference>
<keyword evidence="3" id="KW-1185">Reference proteome</keyword>
<reference evidence="2 3" key="1">
    <citation type="submission" date="2018-03" db="EMBL/GenBank/DDBJ databases">
        <title>Characteristics and genome of n-alkane degrading marine bacteria Gordonia iterans isolated from crude oil contaminated in Tae-an, South Korea.</title>
        <authorList>
            <person name="Lee S.-S."/>
            <person name="Kim H."/>
        </authorList>
    </citation>
    <scope>NUCLEOTIDE SEQUENCE [LARGE SCALE GENOMIC DNA]</scope>
    <source>
        <strain evidence="2 3">Co17</strain>
    </source>
</reference>
<dbReference type="RefSeq" id="WP_105942522.1">
    <property type="nucleotide sequence ID" value="NZ_CP027433.1"/>
</dbReference>
<dbReference type="OrthoDB" id="4373689at2"/>